<gene>
    <name evidence="1" type="ORF">C922_01153</name>
</gene>
<dbReference type="Proteomes" id="UP000030640">
    <property type="component" value="Unassembled WGS sequence"/>
</dbReference>
<dbReference type="RefSeq" id="XP_008814983.1">
    <property type="nucleotide sequence ID" value="XM_008816761.1"/>
</dbReference>
<accession>W7A8Y6</accession>
<dbReference type="AlphaFoldDB" id="W7A8Y6"/>
<protein>
    <submittedName>
        <fullName evidence="1">Uncharacterized protein</fullName>
    </submittedName>
</protein>
<keyword evidence="2" id="KW-1185">Reference proteome</keyword>
<name>W7A8Y6_9APIC</name>
<reference evidence="1 2" key="1">
    <citation type="submission" date="2013-02" db="EMBL/GenBank/DDBJ databases">
        <title>The Genome Sequence of Plasmodium inui San Antonio 1.</title>
        <authorList>
            <consortium name="The Broad Institute Genome Sequencing Platform"/>
            <consortium name="The Broad Institute Genome Sequencing Center for Infectious Disease"/>
            <person name="Neafsey D."/>
            <person name="Cheeseman I."/>
            <person name="Volkman S."/>
            <person name="Adams J."/>
            <person name="Walker B."/>
            <person name="Young S.K."/>
            <person name="Zeng Q."/>
            <person name="Gargeya S."/>
            <person name="Fitzgerald M."/>
            <person name="Haas B."/>
            <person name="Abouelleil A."/>
            <person name="Alvarado L."/>
            <person name="Arachchi H.M."/>
            <person name="Berlin A.M."/>
            <person name="Chapman S.B."/>
            <person name="Dewar J."/>
            <person name="Goldberg J."/>
            <person name="Griggs A."/>
            <person name="Gujja S."/>
            <person name="Hansen M."/>
            <person name="Howarth C."/>
            <person name="Imamovic A."/>
            <person name="Larimer J."/>
            <person name="McCowan C."/>
            <person name="Murphy C."/>
            <person name="Neiman D."/>
            <person name="Pearson M."/>
            <person name="Priest M."/>
            <person name="Roberts A."/>
            <person name="Saif S."/>
            <person name="Shea T."/>
            <person name="Sisk P."/>
            <person name="Sykes S."/>
            <person name="Wortman J."/>
            <person name="Nusbaum C."/>
            <person name="Birren B."/>
        </authorList>
    </citation>
    <scope>NUCLEOTIDE SEQUENCE [LARGE SCALE GENOMIC DNA]</scope>
    <source>
        <strain evidence="1 2">San Antonio 1</strain>
    </source>
</reference>
<proteinExistence type="predicted"/>
<evidence type="ECO:0000313" key="1">
    <source>
        <dbReference type="EMBL" id="EUD68135.1"/>
    </source>
</evidence>
<organism evidence="1 2">
    <name type="scientific">Plasmodium inui San Antonio 1</name>
    <dbReference type="NCBI Taxonomy" id="1237626"/>
    <lineage>
        <taxon>Eukaryota</taxon>
        <taxon>Sar</taxon>
        <taxon>Alveolata</taxon>
        <taxon>Apicomplexa</taxon>
        <taxon>Aconoidasida</taxon>
        <taxon>Haemosporida</taxon>
        <taxon>Plasmodiidae</taxon>
        <taxon>Plasmodium</taxon>
        <taxon>Plasmodium (Plasmodium)</taxon>
    </lineage>
</organism>
<evidence type="ECO:0000313" key="2">
    <source>
        <dbReference type="Proteomes" id="UP000030640"/>
    </source>
</evidence>
<sequence>MDKILSGKWYHHEELHWKSVIMLEKPNQICRRILLENQPKKEKKNSLKNILNLAEKTSLKKFKHQIK</sequence>
<dbReference type="GeneID" id="20036427"/>
<dbReference type="EMBL" id="KI965463">
    <property type="protein sequence ID" value="EUD68135.1"/>
    <property type="molecule type" value="Genomic_DNA"/>
</dbReference>
<dbReference type="OrthoDB" id="384189at2759"/>
<dbReference type="VEuPathDB" id="PlasmoDB:C922_01153"/>